<protein>
    <submittedName>
        <fullName evidence="11">Hybrid PKS-NRPS synthetase ATEG_00325 (Isoflavipucine biosynthesis cluster protein ATEG_00325)</fullName>
    </submittedName>
</protein>
<dbReference type="Gene3D" id="3.30.559.10">
    <property type="entry name" value="Chloramphenicol acetyltransferase-like domain"/>
    <property type="match status" value="1"/>
</dbReference>
<dbReference type="SUPFAM" id="SSF52317">
    <property type="entry name" value="Class I glutamine amidotransferase-like"/>
    <property type="match status" value="1"/>
</dbReference>
<dbReference type="InterPro" id="IPR052599">
    <property type="entry name" value="SLC43A_AATransporter"/>
</dbReference>
<dbReference type="InterPro" id="IPR036259">
    <property type="entry name" value="MFS_trans_sf"/>
</dbReference>
<feature type="transmembrane region" description="Helical" evidence="9">
    <location>
        <begin position="603"/>
        <end position="627"/>
    </location>
</feature>
<reference evidence="11 12" key="2">
    <citation type="submission" date="2024-05" db="EMBL/GenBank/DDBJ databases">
        <authorList>
            <person name="Chen Y."/>
            <person name="Shah S."/>
            <person name="Dougan E. K."/>
            <person name="Thang M."/>
            <person name="Chan C."/>
        </authorList>
    </citation>
    <scope>NUCLEOTIDE SEQUENCE [LARGE SCALE GENOMIC DNA]</scope>
</reference>
<dbReference type="CDD" id="cd06174">
    <property type="entry name" value="MFS"/>
    <property type="match status" value="1"/>
</dbReference>
<name>A0A9P1GPH0_9DINO</name>
<feature type="transmembrane region" description="Helical" evidence="9">
    <location>
        <begin position="777"/>
        <end position="796"/>
    </location>
</feature>
<dbReference type="InterPro" id="IPR029062">
    <property type="entry name" value="Class_I_gatase-like"/>
</dbReference>
<feature type="transmembrane region" description="Helical" evidence="9">
    <location>
        <begin position="634"/>
        <end position="662"/>
    </location>
</feature>
<dbReference type="SUPFAM" id="SSF103473">
    <property type="entry name" value="MFS general substrate transporter"/>
    <property type="match status" value="1"/>
</dbReference>
<dbReference type="InterPro" id="IPR023213">
    <property type="entry name" value="CAT-like_dom_sf"/>
</dbReference>
<keyword evidence="4 9" id="KW-0812">Transmembrane</keyword>
<comment type="caution">
    <text evidence="10">The sequence shown here is derived from an EMBL/GenBank/DDBJ whole genome shotgun (WGS) entry which is preliminary data.</text>
</comment>
<evidence type="ECO:0000256" key="1">
    <source>
        <dbReference type="ARBA" id="ARBA00004141"/>
    </source>
</evidence>
<comment type="similarity">
    <text evidence="2">Belongs to the SLC43A transporter (TC 2.A.1.44) family.</text>
</comment>
<keyword evidence="7 9" id="KW-0472">Membrane</keyword>
<gene>
    <name evidence="10" type="ORF">C1SCF055_LOCUS43194</name>
</gene>
<accession>A0A9P1GPH0</accession>
<feature type="transmembrane region" description="Helical" evidence="9">
    <location>
        <begin position="572"/>
        <end position="591"/>
    </location>
</feature>
<proteinExistence type="inferred from homology"/>
<dbReference type="GO" id="GO:0006865">
    <property type="term" value="P:amino acid transport"/>
    <property type="evidence" value="ECO:0007669"/>
    <property type="project" value="UniProtKB-KW"/>
</dbReference>
<keyword evidence="5" id="KW-0029">Amino-acid transport</keyword>
<feature type="transmembrane region" description="Helical" evidence="9">
    <location>
        <begin position="827"/>
        <end position="845"/>
    </location>
</feature>
<evidence type="ECO:0000256" key="4">
    <source>
        <dbReference type="ARBA" id="ARBA00022692"/>
    </source>
</evidence>
<evidence type="ECO:0000313" key="11">
    <source>
        <dbReference type="EMBL" id="CAL4805954.1"/>
    </source>
</evidence>
<evidence type="ECO:0000256" key="8">
    <source>
        <dbReference type="SAM" id="MobiDB-lite"/>
    </source>
</evidence>
<feature type="transmembrane region" description="Helical" evidence="9">
    <location>
        <begin position="737"/>
        <end position="757"/>
    </location>
</feature>
<feature type="transmembrane region" description="Helical" evidence="9">
    <location>
        <begin position="857"/>
        <end position="876"/>
    </location>
</feature>
<feature type="transmembrane region" description="Helical" evidence="9">
    <location>
        <begin position="668"/>
        <end position="686"/>
    </location>
</feature>
<evidence type="ECO:0000256" key="6">
    <source>
        <dbReference type="ARBA" id="ARBA00022989"/>
    </source>
</evidence>
<feature type="region of interest" description="Disordered" evidence="8">
    <location>
        <begin position="1232"/>
        <end position="1266"/>
    </location>
</feature>
<sequence>MPSFWHDMRPGVADVNHIHAVHLKGPRLDSSKLRKALDELQARHDRLRAKLHISACGKSYLLRDATPIPLHEIDGRDPDRMNLDLEKVLMTKPDPHPAVFAAYIFYNADHSVLLLGFRHGPGDGRAIEVALSQLLRLYDGKEVPMCKSHMNYTEIVKFRGKLSKEELANWKQIEEEFPPVPRYAIHQTFVRPGHPDFKLLFEGICIELLRFDASKTKEMAKISRSAGTTITGAIIAAMQHATLLELYKRGLESDAVSIGILVNERSFLDKQYMQEMGNFASQVILHSEVQPDFWKTARHARHFLERVMEKQCSWPAFAIEFGMSSRDRLKLMNRMTPELMSAMFEHGTQATISSLGILSSFGQYDSFEVLENIQCSHVFFQGLALNVCTSGSSGVMTLTIQVAKNVVPNARDLAVSVRQHLETTLNNLPTPTGEDDEESQTAAAYTASASAMQPLIAKNREKLKNAQKTGDGAMAMMGDTTGAYTWKTHCLVAVVTFFGILSAGPVSAFPLYNGALAASGVFKWACEHGTSQCGQQRAALRDVYATTFSMQLRFFILVGCAYDIFGPQKGAALGALTLAVCCGMLAIGVNLDGEEWPSTQCALMYVGLMFGDLGGNLASFGILAFMWHYPKVQAVFIGLSNAATQASGGLGLCMSILAAHGYSISDSFIGLAVISLVASLVFFFSCPTKKEFLTQAGRVLNTHPSGLDTSALISWLGVRQSLDEATRVFALYPLENYCMLFYIGFFMAGELICFSTLDTKFDRWFNKEDSQMLLHVYGTALVIIGIVLNPIAGFLFNYFGFRPVFAFSALLAFCVPVTLLVESVWAQLLHIFALVTWFALFLNVISKYSVAFAPPDFFGTFLGFLVSVGGILAYLIDSILQFPKFEDLLVLCAMNMIVGWLFSVALCVILYRKGCQLSRQAAMNFRELVATTLICGDRLETSCPAEVARGTQMRLSNSALVNRTEALETVTLFRSFAGVSCRVSLANWDCLQIGGDIREAKPSMCDATGGFYQLLSGECRFLDCKERKMTRNTFQLASIQHKRCSSTLDSFSGSYSRTPKKERCGVRLDPLQPSCKSFSDLPTQLPRLRVAIFNAFPSRVSPHPGALCCRVALTSSPWFYSKAVSRFIWTHPVRMENGPWLSFLPPVKVELLQAEDICAGRLRRPTGPYSAGYDVFLVPGGSAKADFLALGVEGCAAVRRFVKSGGGYCGVCAGAFLALRLRLLDVDRRSSRLQQPPRQMWPESSDSESGDEAASEDTRADSKASRDGRDAFIVKMKFTQKGRKLLWHEGRSKAVEPDESASGEVCMRYHNGPLLEIPKASPAILMSRMSAKEEVQDKAPSTLKGSAGIVMQNFGGGRVVAISPHPESTQDEALLPEPGKERLRRVLQRAVLLAAAGPSAHSWLEDEIHVPVLV</sequence>
<dbReference type="GO" id="GO:0016020">
    <property type="term" value="C:membrane"/>
    <property type="evidence" value="ECO:0007669"/>
    <property type="project" value="UniProtKB-SubCell"/>
</dbReference>
<dbReference type="OrthoDB" id="424070at2759"/>
<keyword evidence="12" id="KW-1185">Reference proteome</keyword>
<dbReference type="EMBL" id="CAMXCT010006705">
    <property type="protein sequence ID" value="CAI4018642.1"/>
    <property type="molecule type" value="Genomic_DNA"/>
</dbReference>
<evidence type="ECO:0000256" key="2">
    <source>
        <dbReference type="ARBA" id="ARBA00006595"/>
    </source>
</evidence>
<dbReference type="Proteomes" id="UP001152797">
    <property type="component" value="Unassembled WGS sequence"/>
</dbReference>
<evidence type="ECO:0000256" key="9">
    <source>
        <dbReference type="SAM" id="Phobius"/>
    </source>
</evidence>
<evidence type="ECO:0000256" key="3">
    <source>
        <dbReference type="ARBA" id="ARBA00022448"/>
    </source>
</evidence>
<feature type="transmembrane region" description="Helical" evidence="9">
    <location>
        <begin position="888"/>
        <end position="911"/>
    </location>
</feature>
<dbReference type="PANTHER" id="PTHR20772:SF2">
    <property type="entry name" value="PROTEIN FMP42"/>
    <property type="match status" value="1"/>
</dbReference>
<dbReference type="PANTHER" id="PTHR20772">
    <property type="entry name" value="PROTEIN FMP42"/>
    <property type="match status" value="1"/>
</dbReference>
<keyword evidence="6 9" id="KW-1133">Transmembrane helix</keyword>
<feature type="compositionally biased region" description="Basic and acidic residues" evidence="8">
    <location>
        <begin position="1256"/>
        <end position="1266"/>
    </location>
</feature>
<dbReference type="SUPFAM" id="SSF52777">
    <property type="entry name" value="CoA-dependent acyltransferases"/>
    <property type="match status" value="1"/>
</dbReference>
<evidence type="ECO:0000313" key="10">
    <source>
        <dbReference type="EMBL" id="CAI4018642.1"/>
    </source>
</evidence>
<dbReference type="Gene3D" id="1.20.1250.20">
    <property type="entry name" value="MFS general substrate transporter like domains"/>
    <property type="match status" value="1"/>
</dbReference>
<evidence type="ECO:0000256" key="7">
    <source>
        <dbReference type="ARBA" id="ARBA00023136"/>
    </source>
</evidence>
<reference evidence="10" key="1">
    <citation type="submission" date="2022-10" db="EMBL/GenBank/DDBJ databases">
        <authorList>
            <person name="Chen Y."/>
            <person name="Dougan E. K."/>
            <person name="Chan C."/>
            <person name="Rhodes N."/>
            <person name="Thang M."/>
        </authorList>
    </citation>
    <scope>NUCLEOTIDE SEQUENCE</scope>
</reference>
<dbReference type="Gene3D" id="3.30.559.30">
    <property type="entry name" value="Nonribosomal peptide synthetase, condensation domain"/>
    <property type="match status" value="1"/>
</dbReference>
<evidence type="ECO:0000256" key="5">
    <source>
        <dbReference type="ARBA" id="ARBA00022970"/>
    </source>
</evidence>
<feature type="transmembrane region" description="Helical" evidence="9">
    <location>
        <begin position="803"/>
        <end position="821"/>
    </location>
</feature>
<dbReference type="EMBL" id="CAMXCT020006705">
    <property type="protein sequence ID" value="CAL1172017.1"/>
    <property type="molecule type" value="Genomic_DNA"/>
</dbReference>
<organism evidence="10">
    <name type="scientific">Cladocopium goreaui</name>
    <dbReference type="NCBI Taxonomy" id="2562237"/>
    <lineage>
        <taxon>Eukaryota</taxon>
        <taxon>Sar</taxon>
        <taxon>Alveolata</taxon>
        <taxon>Dinophyceae</taxon>
        <taxon>Suessiales</taxon>
        <taxon>Symbiodiniaceae</taxon>
        <taxon>Cladocopium</taxon>
    </lineage>
</organism>
<keyword evidence="3" id="KW-0813">Transport</keyword>
<dbReference type="EMBL" id="CAMXCT030006705">
    <property type="protein sequence ID" value="CAL4805954.1"/>
    <property type="molecule type" value="Genomic_DNA"/>
</dbReference>
<comment type="subcellular location">
    <subcellularLocation>
        <location evidence="1">Membrane</location>
        <topology evidence="1">Multi-pass membrane protein</topology>
    </subcellularLocation>
</comment>
<feature type="compositionally biased region" description="Acidic residues" evidence="8">
    <location>
        <begin position="1245"/>
        <end position="1255"/>
    </location>
</feature>
<evidence type="ECO:0000313" key="12">
    <source>
        <dbReference type="Proteomes" id="UP001152797"/>
    </source>
</evidence>